<name>G0VRG8_MEGEL</name>
<dbReference type="Pfam" id="PF00440">
    <property type="entry name" value="TetR_N"/>
    <property type="match status" value="1"/>
</dbReference>
<dbReference type="STRING" id="1064535.MELS_1639"/>
<dbReference type="GeneID" id="97492800"/>
<evidence type="ECO:0000313" key="6">
    <source>
        <dbReference type="Proteomes" id="UP000010111"/>
    </source>
</evidence>
<evidence type="ECO:0000313" key="5">
    <source>
        <dbReference type="EMBL" id="CCC73858.1"/>
    </source>
</evidence>
<feature type="compositionally biased region" description="Basic residues" evidence="3">
    <location>
        <begin position="9"/>
        <end position="19"/>
    </location>
</feature>
<keyword evidence="6" id="KW-1185">Reference proteome</keyword>
<feature type="domain" description="HTH tetR-type" evidence="4">
    <location>
        <begin position="26"/>
        <end position="86"/>
    </location>
</feature>
<dbReference type="PANTHER" id="PTHR43479">
    <property type="entry name" value="ACREF/ENVCD OPERON REPRESSOR-RELATED"/>
    <property type="match status" value="1"/>
</dbReference>
<accession>G0VRG8</accession>
<dbReference type="InterPro" id="IPR001647">
    <property type="entry name" value="HTH_TetR"/>
</dbReference>
<dbReference type="PANTHER" id="PTHR43479:SF11">
    <property type="entry name" value="ACREF_ENVCD OPERON REPRESSOR-RELATED"/>
    <property type="match status" value="1"/>
</dbReference>
<dbReference type="EMBL" id="HE576794">
    <property type="protein sequence ID" value="CCC73858.1"/>
    <property type="molecule type" value="Genomic_DNA"/>
</dbReference>
<evidence type="ECO:0000256" key="2">
    <source>
        <dbReference type="PROSITE-ProRule" id="PRU00335"/>
    </source>
</evidence>
<proteinExistence type="predicted"/>
<dbReference type="AlphaFoldDB" id="G0VRG8"/>
<dbReference type="GO" id="GO:0003677">
    <property type="term" value="F:DNA binding"/>
    <property type="evidence" value="ECO:0007669"/>
    <property type="project" value="UniProtKB-UniRule"/>
</dbReference>
<feature type="DNA-binding region" description="H-T-H motif" evidence="2">
    <location>
        <begin position="49"/>
        <end position="68"/>
    </location>
</feature>
<dbReference type="SUPFAM" id="SSF46689">
    <property type="entry name" value="Homeodomain-like"/>
    <property type="match status" value="1"/>
</dbReference>
<gene>
    <name evidence="5" type="ORF">MELS_1639</name>
</gene>
<dbReference type="RefSeq" id="WP_014016585.1">
    <property type="nucleotide sequence ID" value="NC_015873.1"/>
</dbReference>
<evidence type="ECO:0000256" key="3">
    <source>
        <dbReference type="SAM" id="MobiDB-lite"/>
    </source>
</evidence>
<dbReference type="PRINTS" id="PR00455">
    <property type="entry name" value="HTHTETR"/>
</dbReference>
<dbReference type="InterPro" id="IPR036271">
    <property type="entry name" value="Tet_transcr_reg_TetR-rel_C_sf"/>
</dbReference>
<dbReference type="HOGENOM" id="CLU_069356_12_7_9"/>
<sequence>MTKVTSLRRTMKMKKCGRPPKKDNPEENKEKIIAAAIALIEEQGADCITVRRVCEKADIATGTFYYHFRNKDDLMMHFVRGISFETVELTAPPSDIAGRIAELYMLLIRQYMNLGIAFMRSFYTPDNQALHTYMGEKDGKFAAGTVMARCEQEFVKAQAEGCIQKNADIHQMSADICTIVKGCIFEWCLSEGKMDIEAAVQRMLKAYMA</sequence>
<dbReference type="SUPFAM" id="SSF48498">
    <property type="entry name" value="Tetracyclin repressor-like, C-terminal domain"/>
    <property type="match status" value="1"/>
</dbReference>
<dbReference type="KEGG" id="med:MELS_1639"/>
<reference evidence="5 6" key="1">
    <citation type="journal article" date="2011" name="J. Bacteriol.">
        <title>Genome Sequence of the Ruminal Bacterium Megasphaera elsdenii.</title>
        <authorList>
            <person name="Marx H."/>
            <person name="Graf A.B."/>
            <person name="Tatto N."/>
            <person name="Thallinger G.G."/>
            <person name="Mattanovich D."/>
            <person name="Sauer M."/>
        </authorList>
    </citation>
    <scope>NUCLEOTIDE SEQUENCE [LARGE SCALE GENOMIC DNA]</scope>
    <source>
        <strain evidence="5 6">DSM 20460</strain>
    </source>
</reference>
<dbReference type="PROSITE" id="PS50977">
    <property type="entry name" value="HTH_TETR_2"/>
    <property type="match status" value="1"/>
</dbReference>
<protein>
    <submittedName>
        <fullName evidence="5">Transcriptional regulator</fullName>
    </submittedName>
</protein>
<dbReference type="InterPro" id="IPR050624">
    <property type="entry name" value="HTH-type_Tx_Regulator"/>
</dbReference>
<dbReference type="InterPro" id="IPR009057">
    <property type="entry name" value="Homeodomain-like_sf"/>
</dbReference>
<keyword evidence="1 2" id="KW-0238">DNA-binding</keyword>
<feature type="region of interest" description="Disordered" evidence="3">
    <location>
        <begin position="1"/>
        <end position="27"/>
    </location>
</feature>
<dbReference type="eggNOG" id="COG1309">
    <property type="taxonomic scope" value="Bacteria"/>
</dbReference>
<dbReference type="Proteomes" id="UP000010111">
    <property type="component" value="Chromosome"/>
</dbReference>
<dbReference type="Gene3D" id="1.10.357.10">
    <property type="entry name" value="Tetracycline Repressor, domain 2"/>
    <property type="match status" value="1"/>
</dbReference>
<organism evidence="5 6">
    <name type="scientific">Megasphaera elsdenii DSM 20460</name>
    <dbReference type="NCBI Taxonomy" id="1064535"/>
    <lineage>
        <taxon>Bacteria</taxon>
        <taxon>Bacillati</taxon>
        <taxon>Bacillota</taxon>
        <taxon>Negativicutes</taxon>
        <taxon>Veillonellales</taxon>
        <taxon>Veillonellaceae</taxon>
        <taxon>Megasphaera</taxon>
    </lineage>
</organism>
<evidence type="ECO:0000259" key="4">
    <source>
        <dbReference type="PROSITE" id="PS50977"/>
    </source>
</evidence>
<evidence type="ECO:0000256" key="1">
    <source>
        <dbReference type="ARBA" id="ARBA00023125"/>
    </source>
</evidence>